<evidence type="ECO:0000313" key="1">
    <source>
        <dbReference type="EMBL" id="AXI27978.1"/>
    </source>
</evidence>
<reference evidence="1 2" key="1">
    <citation type="submission" date="2017-07" db="EMBL/GenBank/DDBJ databases">
        <title>Isolation and development of strain Bacillus megaterium SR7 for enhanced growth and metabolite production under supercritical carbon dioxide.</title>
        <authorList>
            <person name="Freedman A.J.E."/>
            <person name="Peet K.C."/>
            <person name="Boock J.T."/>
            <person name="Penn K."/>
            <person name="Prather K.L.J."/>
            <person name="Thompson J.R."/>
        </authorList>
    </citation>
    <scope>NUCLEOTIDE SEQUENCE [LARGE SCALE GENOMIC DNA]</scope>
    <source>
        <strain evidence="1 2">SR7</strain>
    </source>
</reference>
<gene>
    <name evidence="1" type="ORF">CIB87_02730</name>
</gene>
<accession>A0AA86HWW6</accession>
<proteinExistence type="predicted"/>
<name>A0AA86HWW6_PRIMG</name>
<organism evidence="1 2">
    <name type="scientific">Priestia megaterium</name>
    <name type="common">Bacillus megaterium</name>
    <dbReference type="NCBI Taxonomy" id="1404"/>
    <lineage>
        <taxon>Bacteria</taxon>
        <taxon>Bacillati</taxon>
        <taxon>Bacillota</taxon>
        <taxon>Bacilli</taxon>
        <taxon>Bacillales</taxon>
        <taxon>Bacillaceae</taxon>
        <taxon>Priestia</taxon>
    </lineage>
</organism>
<protein>
    <submittedName>
        <fullName evidence="1">Uncharacterized protein</fullName>
    </submittedName>
</protein>
<evidence type="ECO:0000313" key="2">
    <source>
        <dbReference type="Proteomes" id="UP000253834"/>
    </source>
</evidence>
<sequence>MTLHTMINDTRKNELGTVKILSIESEDTNSNSYIINGTITLKKDLEEKEKVLFSALQPDIPFSEDGWIEPDEGDNFFRNVETSFTRSVDMNVPLASNQVEDLYFTVLGETFAYNVRTGKEIKNPDISRMPFAIDTGAEPKNQIFGGSGVDGILDVAKKRKYNVTEIYDYTSLTPEEIGYVVMPYATGGYKTLTFNIGTDQDVPADGKPYEVVVYGSDFKDLDDSGAKGTVLWKKTITKDTPFQAVKLDVSKQSGVTIFADTKIRDNGYSFDLPFLPLAVSDVTLKK</sequence>
<dbReference type="Proteomes" id="UP000253834">
    <property type="component" value="Chromosome"/>
</dbReference>
<dbReference type="AlphaFoldDB" id="A0AA86HWW6"/>
<dbReference type="EMBL" id="CP022674">
    <property type="protein sequence ID" value="AXI27978.1"/>
    <property type="molecule type" value="Genomic_DNA"/>
</dbReference>
<dbReference type="RefSeq" id="WP_114894440.1">
    <property type="nucleotide sequence ID" value="NZ_CP022674.1"/>
</dbReference>